<dbReference type="Proteomes" id="UP001166947">
    <property type="component" value="Unassembled WGS sequence"/>
</dbReference>
<reference evidence="2" key="1">
    <citation type="submission" date="2022-08" db="EMBL/GenBank/DDBJ databases">
        <authorList>
            <person name="Volokhov D.V."/>
            <person name="Furtak V.A."/>
            <person name="Zagorodnyaya T.A."/>
        </authorList>
    </citation>
    <scope>NUCLEOTIDE SEQUENCE</scope>
    <source>
        <strain evidence="2">CSL10203-ORH2</strain>
    </source>
</reference>
<dbReference type="RefSeq" id="WP_259290729.1">
    <property type="nucleotide sequence ID" value="NZ_JANUXW010000001.1"/>
</dbReference>
<name>A0ABT2FAE1_9NEIS</name>
<keyword evidence="3" id="KW-1185">Reference proteome</keyword>
<keyword evidence="1" id="KW-0812">Transmembrane</keyword>
<reference evidence="2" key="2">
    <citation type="journal article" date="2023" name="Curr. Microbiol.">
        <title>Neisseria montereyensis sp. nov., Isolated from Oropharynx of California Sea Lion (Zalophus californianus): Genomic, Phylogenetic, and Phenotypic Study.</title>
        <authorList>
            <person name="Volokhov D.V."/>
            <person name="Zagorodnyaya T.A."/>
            <person name="Furtak V.A."/>
            <person name="Nattanmai G."/>
            <person name="Randall L."/>
            <person name="Jose S."/>
            <person name="Gao Y."/>
            <person name="Gulland F.M."/>
            <person name="Eisenberg T."/>
            <person name="Delmonte P."/>
            <person name="Blom J."/>
            <person name="Mitchell K.K."/>
        </authorList>
    </citation>
    <scope>NUCLEOTIDE SEQUENCE</scope>
    <source>
        <strain evidence="2">CSL10203-ORH2</strain>
    </source>
</reference>
<dbReference type="EMBL" id="JANUXW010000001">
    <property type="protein sequence ID" value="MCS4532910.1"/>
    <property type="molecule type" value="Genomic_DNA"/>
</dbReference>
<keyword evidence="1" id="KW-1133">Transmembrane helix</keyword>
<evidence type="ECO:0000256" key="1">
    <source>
        <dbReference type="SAM" id="Phobius"/>
    </source>
</evidence>
<feature type="transmembrane region" description="Helical" evidence="1">
    <location>
        <begin position="45"/>
        <end position="67"/>
    </location>
</feature>
<protein>
    <submittedName>
        <fullName evidence="2">Uncharacterized protein</fullName>
    </submittedName>
</protein>
<evidence type="ECO:0000313" key="2">
    <source>
        <dbReference type="EMBL" id="MCS4532910.1"/>
    </source>
</evidence>
<keyword evidence="1" id="KW-0472">Membrane</keyword>
<accession>A0ABT2FAE1</accession>
<proteinExistence type="predicted"/>
<sequence>MKNKSKNKNVGMLDLSNVDSESIDKLVSSIKGSEYYKTQLKKIRIYQAIILTIVITFSLYVLSRMYLR</sequence>
<organism evidence="2 3">
    <name type="scientific">Neisseria montereyensis</name>
    <dbReference type="NCBI Taxonomy" id="2973938"/>
    <lineage>
        <taxon>Bacteria</taxon>
        <taxon>Pseudomonadati</taxon>
        <taxon>Pseudomonadota</taxon>
        <taxon>Betaproteobacteria</taxon>
        <taxon>Neisseriales</taxon>
        <taxon>Neisseriaceae</taxon>
        <taxon>Neisseria</taxon>
    </lineage>
</organism>
<evidence type="ECO:0000313" key="3">
    <source>
        <dbReference type="Proteomes" id="UP001166947"/>
    </source>
</evidence>
<comment type="caution">
    <text evidence="2">The sequence shown here is derived from an EMBL/GenBank/DDBJ whole genome shotgun (WGS) entry which is preliminary data.</text>
</comment>
<gene>
    <name evidence="2" type="ORF">NXS09_01165</name>
</gene>